<dbReference type="FunFam" id="2.60.40.10:FF:000495">
    <property type="entry name" value="Periplasmic beta-glucosidase"/>
    <property type="match status" value="1"/>
</dbReference>
<dbReference type="PROSITE" id="PS51820">
    <property type="entry name" value="PA14"/>
    <property type="match status" value="1"/>
</dbReference>
<evidence type="ECO:0000256" key="6">
    <source>
        <dbReference type="SAM" id="MobiDB-lite"/>
    </source>
</evidence>
<dbReference type="RefSeq" id="WP_074773004.1">
    <property type="nucleotide sequence ID" value="NZ_FNKP01000003.1"/>
</dbReference>
<keyword evidence="2" id="KW-0378">Hydrolase</keyword>
<dbReference type="Gene3D" id="3.20.20.300">
    <property type="entry name" value="Glycoside hydrolase, family 3, N-terminal domain"/>
    <property type="match status" value="1"/>
</dbReference>
<evidence type="ECO:0000256" key="3">
    <source>
        <dbReference type="ARBA" id="ARBA00031448"/>
    </source>
</evidence>
<dbReference type="GO" id="GO:0005975">
    <property type="term" value="P:carbohydrate metabolic process"/>
    <property type="evidence" value="ECO:0007669"/>
    <property type="project" value="InterPro"/>
</dbReference>
<dbReference type="Gene3D" id="3.40.50.1700">
    <property type="entry name" value="Glycoside hydrolase family 3 C-terminal domain"/>
    <property type="match status" value="2"/>
</dbReference>
<dbReference type="InterPro" id="IPR036881">
    <property type="entry name" value="Glyco_hydro_3_C_sf"/>
</dbReference>
<dbReference type="PRINTS" id="PR00133">
    <property type="entry name" value="GLHYDRLASE3"/>
</dbReference>
<dbReference type="Pfam" id="PF07691">
    <property type="entry name" value="PA14"/>
    <property type="match status" value="1"/>
</dbReference>
<dbReference type="Pfam" id="PF00933">
    <property type="entry name" value="Glyco_hydro_3"/>
    <property type="match status" value="1"/>
</dbReference>
<dbReference type="PANTHER" id="PTHR42715:SF10">
    <property type="entry name" value="BETA-GLUCOSIDASE"/>
    <property type="match status" value="1"/>
</dbReference>
<dbReference type="InterPro" id="IPR001764">
    <property type="entry name" value="Glyco_hydro_3_N"/>
</dbReference>
<dbReference type="Proteomes" id="UP000183487">
    <property type="component" value="Unassembled WGS sequence"/>
</dbReference>
<feature type="compositionally biased region" description="Low complexity" evidence="6">
    <location>
        <begin position="477"/>
        <end position="501"/>
    </location>
</feature>
<accession>A0A1H1JS43</accession>
<dbReference type="EMBL" id="FNKP01000003">
    <property type="protein sequence ID" value="SDR52569.1"/>
    <property type="molecule type" value="Genomic_DNA"/>
</dbReference>
<sequence length="903" mass="95016">MSIRYAVAILLGAGVVVAYSAPPLTPSTEAQVSVIVQSLLSQMSSAQKVDYISGTGAWDVKPVPSLGLPQIKASDAGLGVRLATPPGVAYPAGPALASTFNSDRAKEVGVALGLETRLSGFQQIAGPGMDMYRTPYAGRSFEYVSGEDPYLGAVLAAAEINGIQSQGVWADAKHYLANEQEVNRFSLMETVSERALREIYLVPFESSVKNANVAVVMCGFQGLNGADPVCENSHVIQQVLKNEWGFRGFVESDYAALKHTLPAALAGVDMERPSASLFAPEALSPYISSGQITQSLIDDKVSRILGRVVAYGFNNGVPAATNVSHPPFAERAALDVAREGIVLLKNSGNLLPLSRSSVKSVAVIGELATGQPPTGYGSANIISPVYISELSGLQQIAGGARVDLIDAMTLDPSRSVWTTTSGTAGVQAQYFSNATWSGSPVLTRIEPNINLVTAGASTGSGSTTTTGPGSGTGTGSVTGSATGTATGPATTYGSGGSTSTPASARWIGVVTPTVTGAHVFKARADGAVRLYVNGQLVLSNGDGNPLPGNSIPPTIPSSARVLLQAGQKYTVQFDYSPRSGYVGVFGGFLGAQLSWASLVPPPNLSSYDAVIVAVGNSYEYEGEGFDHPFTLPEFQDELISNLSNVNPKTIAVVHGGTGLDMHSWIGQVGGALHAWYPGENGGQALAEILFGDVNPSGKLPITIERSITDNPTYPNYPQYSNSLDFDAMTYTEDIFVGYRGFEKNNRTPLFPFGFGLSYTTFSYSGLRISPQVASADNRIAVSFNVTNTGQVAGSEAAQVYVGEQGAPVPRPIKELKGFAKVFLQPGETQRVTVYLNQRSLAYYDTSRTAWVSDAAPFEILVGASSQDIRLRGQLFNITQHVTSTTTSNPLALPQMVRVGRVHL</sequence>
<evidence type="ECO:0000256" key="5">
    <source>
        <dbReference type="ARBA" id="ARBA00032594"/>
    </source>
</evidence>
<dbReference type="InterPro" id="IPR011658">
    <property type="entry name" value="PA14_dom"/>
</dbReference>
<feature type="domain" description="PA14" evidence="7">
    <location>
        <begin position="421"/>
        <end position="609"/>
    </location>
</feature>
<keyword evidence="9" id="KW-1185">Reference proteome</keyword>
<dbReference type="AlphaFoldDB" id="A0A1H1JS43"/>
<evidence type="ECO:0000313" key="9">
    <source>
        <dbReference type="Proteomes" id="UP000183487"/>
    </source>
</evidence>
<dbReference type="InterPro" id="IPR013783">
    <property type="entry name" value="Ig-like_fold"/>
</dbReference>
<dbReference type="Gene3D" id="2.60.120.260">
    <property type="entry name" value="Galactose-binding domain-like"/>
    <property type="match status" value="2"/>
</dbReference>
<dbReference type="InterPro" id="IPR026891">
    <property type="entry name" value="Fn3-like"/>
</dbReference>
<dbReference type="InterPro" id="IPR037524">
    <property type="entry name" value="PA14/GLEYA"/>
</dbReference>
<dbReference type="InterPro" id="IPR002772">
    <property type="entry name" value="Glyco_hydro_3_C"/>
</dbReference>
<dbReference type="SUPFAM" id="SSF52279">
    <property type="entry name" value="Beta-D-glucan exohydrolase, C-terminal domain"/>
    <property type="match status" value="1"/>
</dbReference>
<evidence type="ECO:0000256" key="4">
    <source>
        <dbReference type="ARBA" id="ARBA00032194"/>
    </source>
</evidence>
<proteinExistence type="inferred from homology"/>
<protein>
    <recommendedName>
        <fullName evidence="5">Beta-D-glucoside glucohydrolase</fullName>
    </recommendedName>
    <alternativeName>
        <fullName evidence="3">Cellobiase</fullName>
    </alternativeName>
    <alternativeName>
        <fullName evidence="4">Gentiobiase</fullName>
    </alternativeName>
</protein>
<gene>
    <name evidence="8" type="ORF">SAMN05443245_7226</name>
</gene>
<evidence type="ECO:0000313" key="8">
    <source>
        <dbReference type="EMBL" id="SDR52569.1"/>
    </source>
</evidence>
<evidence type="ECO:0000256" key="1">
    <source>
        <dbReference type="ARBA" id="ARBA00005336"/>
    </source>
</evidence>
<name>A0A1H1JS43_9BURK</name>
<dbReference type="Pfam" id="PF01915">
    <property type="entry name" value="Glyco_hydro_3_C"/>
    <property type="match status" value="1"/>
</dbReference>
<organism evidence="8 9">
    <name type="scientific">Paraburkholderia fungorum</name>
    <dbReference type="NCBI Taxonomy" id="134537"/>
    <lineage>
        <taxon>Bacteria</taxon>
        <taxon>Pseudomonadati</taxon>
        <taxon>Pseudomonadota</taxon>
        <taxon>Betaproteobacteria</taxon>
        <taxon>Burkholderiales</taxon>
        <taxon>Burkholderiaceae</taxon>
        <taxon>Paraburkholderia</taxon>
    </lineage>
</organism>
<dbReference type="InterPro" id="IPR036962">
    <property type="entry name" value="Glyco_hydro_3_N_sf"/>
</dbReference>
<reference evidence="9" key="1">
    <citation type="submission" date="2016-10" db="EMBL/GenBank/DDBJ databases">
        <authorList>
            <person name="Varghese N."/>
        </authorList>
    </citation>
    <scope>NUCLEOTIDE SEQUENCE [LARGE SCALE GENOMIC DNA]</scope>
    <source>
        <strain evidence="9">GAS106B</strain>
    </source>
</reference>
<dbReference type="Gene3D" id="2.60.40.10">
    <property type="entry name" value="Immunoglobulins"/>
    <property type="match status" value="1"/>
</dbReference>
<comment type="similarity">
    <text evidence="1">Belongs to the glycosyl hydrolase 3 family.</text>
</comment>
<evidence type="ECO:0000256" key="2">
    <source>
        <dbReference type="ARBA" id="ARBA00022801"/>
    </source>
</evidence>
<dbReference type="OrthoDB" id="9781691at2"/>
<dbReference type="SMART" id="SM01217">
    <property type="entry name" value="Fn3_like"/>
    <property type="match status" value="1"/>
</dbReference>
<dbReference type="Pfam" id="PF14310">
    <property type="entry name" value="Fn3-like"/>
    <property type="match status" value="1"/>
</dbReference>
<feature type="compositionally biased region" description="Low complexity" evidence="6">
    <location>
        <begin position="453"/>
        <end position="467"/>
    </location>
</feature>
<dbReference type="SUPFAM" id="SSF51445">
    <property type="entry name" value="(Trans)glycosidases"/>
    <property type="match status" value="1"/>
</dbReference>
<dbReference type="InterPro" id="IPR050288">
    <property type="entry name" value="Cellulose_deg_GH3"/>
</dbReference>
<dbReference type="GO" id="GO:0008422">
    <property type="term" value="F:beta-glucosidase activity"/>
    <property type="evidence" value="ECO:0007669"/>
    <property type="project" value="UniProtKB-ARBA"/>
</dbReference>
<evidence type="ECO:0000259" key="7">
    <source>
        <dbReference type="PROSITE" id="PS51820"/>
    </source>
</evidence>
<feature type="region of interest" description="Disordered" evidence="6">
    <location>
        <begin position="453"/>
        <end position="501"/>
    </location>
</feature>
<dbReference type="PANTHER" id="PTHR42715">
    <property type="entry name" value="BETA-GLUCOSIDASE"/>
    <property type="match status" value="1"/>
</dbReference>
<dbReference type="InterPro" id="IPR017853">
    <property type="entry name" value="GH"/>
</dbReference>
<dbReference type="SMART" id="SM00758">
    <property type="entry name" value="PA14"/>
    <property type="match status" value="1"/>
</dbReference>